<comment type="function">
    <text evidence="4">Responsible for synthesis of pseudouridine from uracil-13 in transfer RNAs.</text>
</comment>
<sequence length="339" mass="38275">MFDVTNWAYADGPPQSTAVIKSRPEDFQVNEKLGFELSGEGEHLYLYIEKRGLNTEELVKALAACLNKPVKAFSYAGLKDKLAVTRQWICVHSLHDDVSNPDSLAGEGWQVLASKRHLKKLKTGVLAANGFKLMLREIANPQDVETRLSRVQQQGVPNYFGDQRFGSQNLEKAWRLLTTDYRVKNPFLRGMYYSAARSFLFNQILSARVSQKTWNRALAGDVMQLSGTHSIFSLDEVEDGIQQRINEFDISPAAPLWGEGNEKASLAALETQQQALEPYTDWCKGLIAHDLKRAYRPLVLAVNQFSWVWQDEHTVELQFELPPGSYATSVVRELVKSPV</sequence>
<comment type="catalytic activity">
    <reaction evidence="4">
        <text>uridine(13) in tRNA = pseudouridine(13) in tRNA</text>
        <dbReference type="Rhea" id="RHEA:42540"/>
        <dbReference type="Rhea" id="RHEA-COMP:10105"/>
        <dbReference type="Rhea" id="RHEA-COMP:10106"/>
        <dbReference type="ChEBI" id="CHEBI:65314"/>
        <dbReference type="ChEBI" id="CHEBI:65315"/>
        <dbReference type="EC" id="5.4.99.27"/>
    </reaction>
</comment>
<reference evidence="6 7" key="1">
    <citation type="submission" date="2015-11" db="EMBL/GenBank/DDBJ databases">
        <title>Genomic analysis of 38 Legionella species identifies large and diverse effector repertoires.</title>
        <authorList>
            <person name="Burstein D."/>
            <person name="Amaro F."/>
            <person name="Zusman T."/>
            <person name="Lifshitz Z."/>
            <person name="Cohen O."/>
            <person name="Gilbert J.A."/>
            <person name="Pupko T."/>
            <person name="Shuman H.A."/>
            <person name="Segal G."/>
        </authorList>
    </citation>
    <scope>NUCLEOTIDE SEQUENCE [LARGE SCALE GENOMIC DNA]</scope>
    <source>
        <strain evidence="6 7">SE-32A-C8</strain>
    </source>
</reference>
<evidence type="ECO:0000256" key="1">
    <source>
        <dbReference type="ARBA" id="ARBA00007953"/>
    </source>
</evidence>
<evidence type="ECO:0000256" key="3">
    <source>
        <dbReference type="ARBA" id="ARBA00023235"/>
    </source>
</evidence>
<evidence type="ECO:0000313" key="6">
    <source>
        <dbReference type="EMBL" id="KTC94133.1"/>
    </source>
</evidence>
<dbReference type="InterPro" id="IPR042214">
    <property type="entry name" value="TruD_catalytic"/>
</dbReference>
<dbReference type="EMBL" id="LNYA01000034">
    <property type="protein sequence ID" value="KTC94133.1"/>
    <property type="molecule type" value="Genomic_DNA"/>
</dbReference>
<dbReference type="InterPro" id="IPR043165">
    <property type="entry name" value="TruD_insert_sf"/>
</dbReference>
<comment type="caution">
    <text evidence="6">The sequence shown here is derived from an EMBL/GenBank/DDBJ whole genome shotgun (WGS) entry which is preliminary data.</text>
</comment>
<dbReference type="InterPro" id="IPR020119">
    <property type="entry name" value="PsdUridine_synth_TruD_CS"/>
</dbReference>
<dbReference type="PATRIC" id="fig|448.7.peg.2418"/>
<dbReference type="InterPro" id="IPR001656">
    <property type="entry name" value="PsdUridine_synth_TruD"/>
</dbReference>
<dbReference type="Gene3D" id="3.30.2340.10">
    <property type="entry name" value="TruD, insertion domain"/>
    <property type="match status" value="1"/>
</dbReference>
<gene>
    <name evidence="4" type="primary">truD</name>
    <name evidence="6" type="ORF">Lery_2300</name>
</gene>
<dbReference type="PANTHER" id="PTHR47811:SF1">
    <property type="entry name" value="TRNA PSEUDOURIDINE SYNTHASE D"/>
    <property type="match status" value="1"/>
</dbReference>
<dbReference type="RefSeq" id="WP_065230310.1">
    <property type="nucleotide sequence ID" value="NZ_CAAAHY010000006.1"/>
</dbReference>
<comment type="similarity">
    <text evidence="1 4">Belongs to the pseudouridine synthase TruD family.</text>
</comment>
<keyword evidence="3 4" id="KW-0413">Isomerase</keyword>
<organism evidence="6 7">
    <name type="scientific">Legionella erythra</name>
    <dbReference type="NCBI Taxonomy" id="448"/>
    <lineage>
        <taxon>Bacteria</taxon>
        <taxon>Pseudomonadati</taxon>
        <taxon>Pseudomonadota</taxon>
        <taxon>Gammaproteobacteria</taxon>
        <taxon>Legionellales</taxon>
        <taxon>Legionellaceae</taxon>
        <taxon>Legionella</taxon>
    </lineage>
</organism>
<evidence type="ECO:0000256" key="2">
    <source>
        <dbReference type="ARBA" id="ARBA00022694"/>
    </source>
</evidence>
<evidence type="ECO:0000259" key="5">
    <source>
        <dbReference type="PROSITE" id="PS50984"/>
    </source>
</evidence>
<dbReference type="EC" id="5.4.99.27" evidence="4"/>
<proteinExistence type="inferred from homology"/>
<evidence type="ECO:0000256" key="4">
    <source>
        <dbReference type="HAMAP-Rule" id="MF_01082"/>
    </source>
</evidence>
<dbReference type="GO" id="GO:0160150">
    <property type="term" value="F:tRNA pseudouridine(13) synthase activity"/>
    <property type="evidence" value="ECO:0007669"/>
    <property type="project" value="UniProtKB-EC"/>
</dbReference>
<feature type="domain" description="TRUD" evidence="5">
    <location>
        <begin position="155"/>
        <end position="301"/>
    </location>
</feature>
<dbReference type="PROSITE" id="PS50984">
    <property type="entry name" value="TRUD"/>
    <property type="match status" value="1"/>
</dbReference>
<accession>A0A0W0TFX7</accession>
<protein>
    <recommendedName>
        <fullName evidence="4">tRNA pseudouridine synthase D</fullName>
        <ecNumber evidence="4">5.4.99.27</ecNumber>
    </recommendedName>
    <alternativeName>
        <fullName evidence="4">tRNA pseudouridine(13) synthase</fullName>
    </alternativeName>
    <alternativeName>
        <fullName evidence="4">tRNA pseudouridylate synthase D</fullName>
    </alternativeName>
    <alternativeName>
        <fullName evidence="4">tRNA-uridine isomerase D</fullName>
    </alternativeName>
</protein>
<dbReference type="InterPro" id="IPR020103">
    <property type="entry name" value="PsdUridine_synth_cat_dom_sf"/>
</dbReference>
<dbReference type="Gene3D" id="3.30.2350.20">
    <property type="entry name" value="TruD, catalytic domain"/>
    <property type="match status" value="1"/>
</dbReference>
<keyword evidence="2 4" id="KW-0819">tRNA processing</keyword>
<dbReference type="AlphaFoldDB" id="A0A0W0TFX7"/>
<dbReference type="GO" id="GO:0005829">
    <property type="term" value="C:cytosol"/>
    <property type="evidence" value="ECO:0007669"/>
    <property type="project" value="TreeGrafter"/>
</dbReference>
<keyword evidence="7" id="KW-1185">Reference proteome</keyword>
<dbReference type="Pfam" id="PF01142">
    <property type="entry name" value="TruD"/>
    <property type="match status" value="2"/>
</dbReference>
<dbReference type="Proteomes" id="UP000054773">
    <property type="component" value="Unassembled WGS sequence"/>
</dbReference>
<dbReference type="GO" id="GO:0031119">
    <property type="term" value="P:tRNA pseudouridine synthesis"/>
    <property type="evidence" value="ECO:0007669"/>
    <property type="project" value="UniProtKB-UniRule"/>
</dbReference>
<dbReference type="InterPro" id="IPR050170">
    <property type="entry name" value="TruD_pseudoU_synthase"/>
</dbReference>
<feature type="active site" description="Nucleophile" evidence="4">
    <location>
        <position position="80"/>
    </location>
</feature>
<name>A0A0W0TFX7_LEGER</name>
<evidence type="ECO:0000313" key="7">
    <source>
        <dbReference type="Proteomes" id="UP000054773"/>
    </source>
</evidence>
<dbReference type="SUPFAM" id="SSF55120">
    <property type="entry name" value="Pseudouridine synthase"/>
    <property type="match status" value="1"/>
</dbReference>
<dbReference type="PROSITE" id="PS01268">
    <property type="entry name" value="UPF0024"/>
    <property type="match status" value="1"/>
</dbReference>
<dbReference type="GO" id="GO:0003723">
    <property type="term" value="F:RNA binding"/>
    <property type="evidence" value="ECO:0007669"/>
    <property type="project" value="InterPro"/>
</dbReference>
<dbReference type="HAMAP" id="MF_01082">
    <property type="entry name" value="TruD"/>
    <property type="match status" value="1"/>
</dbReference>
<dbReference type="STRING" id="448.Lery_2300"/>
<dbReference type="PANTHER" id="PTHR47811">
    <property type="entry name" value="TRNA PSEUDOURIDINE SYNTHASE D"/>
    <property type="match status" value="1"/>
</dbReference>
<dbReference type="InterPro" id="IPR011760">
    <property type="entry name" value="PsdUridine_synth_TruD_insert"/>
</dbReference>